<sequence length="63" mass="7624">MIKKLYQRILILDYNIADVFVHKNIMSKRRKRKIIPDEYFIDVTATIPERKVVVENIIFNQCE</sequence>
<proteinExistence type="predicted"/>
<dbReference type="PaxDb" id="610130-Closa_1936"/>
<keyword evidence="2" id="KW-1185">Reference proteome</keyword>
<dbReference type="OrthoDB" id="2058863at2"/>
<reference evidence="1" key="1">
    <citation type="submission" date="2010-07" db="EMBL/GenBank/DDBJ databases">
        <title>Complete sequence of Clostridium saccharolyticum WM1.</title>
        <authorList>
            <consortium name="US DOE Joint Genome Institute"/>
            <person name="Lucas S."/>
            <person name="Copeland A."/>
            <person name="Lapidus A."/>
            <person name="Cheng J.-F."/>
            <person name="Bruce D."/>
            <person name="Goodwin L."/>
            <person name="Pitluck S."/>
            <person name="Chertkov O."/>
            <person name="Detter J.C."/>
            <person name="Han C."/>
            <person name="Tapia R."/>
            <person name="Land M."/>
            <person name="Hauser L."/>
            <person name="Chang Y.-J."/>
            <person name="Jeffries C."/>
            <person name="Kyrpides N."/>
            <person name="Ivanova N."/>
            <person name="Mikhailova N."/>
            <person name="Mouttaki H."/>
            <person name="Lin L."/>
            <person name="Zhou J."/>
            <person name="Hemme C.L."/>
            <person name="Woyke T."/>
        </authorList>
    </citation>
    <scope>NUCLEOTIDE SEQUENCE [LARGE SCALE GENOMIC DNA]</scope>
    <source>
        <strain evidence="1">WM1</strain>
    </source>
</reference>
<dbReference type="eggNOG" id="ENOG502ZQIM">
    <property type="taxonomic scope" value="Bacteria"/>
</dbReference>
<accession>D9R064</accession>
<evidence type="ECO:0000313" key="1">
    <source>
        <dbReference type="EMBL" id="ADL04515.1"/>
    </source>
</evidence>
<gene>
    <name evidence="1" type="ordered locus">Closa_1936</name>
</gene>
<dbReference type="Proteomes" id="UP000001662">
    <property type="component" value="Chromosome"/>
</dbReference>
<dbReference type="KEGG" id="csh:Closa_1936"/>
<name>D9R064_LACSW</name>
<evidence type="ECO:0000313" key="2">
    <source>
        <dbReference type="Proteomes" id="UP000001662"/>
    </source>
</evidence>
<dbReference type="HOGENOM" id="CLU_2878052_0_0_9"/>
<dbReference type="RefSeq" id="WP_013272604.1">
    <property type="nucleotide sequence ID" value="NC_014376.1"/>
</dbReference>
<organism evidence="1 2">
    <name type="scientific">Lacrimispora saccharolytica (strain ATCC 35040 / DSM 2544 / NRCC 2533 / WM1)</name>
    <name type="common">Clostridium saccharolyticum</name>
    <dbReference type="NCBI Taxonomy" id="610130"/>
    <lineage>
        <taxon>Bacteria</taxon>
        <taxon>Bacillati</taxon>
        <taxon>Bacillota</taxon>
        <taxon>Clostridia</taxon>
        <taxon>Lachnospirales</taxon>
        <taxon>Lachnospiraceae</taxon>
        <taxon>Lacrimispora</taxon>
    </lineage>
</organism>
<protein>
    <submittedName>
        <fullName evidence="1">Uncharacterized protein</fullName>
    </submittedName>
</protein>
<dbReference type="EMBL" id="CP002109">
    <property type="protein sequence ID" value="ADL04515.1"/>
    <property type="molecule type" value="Genomic_DNA"/>
</dbReference>
<dbReference type="AlphaFoldDB" id="D9R064"/>